<dbReference type="KEGG" id="dfa:DFA_11699"/>
<dbReference type="InterPro" id="IPR017868">
    <property type="entry name" value="Filamin/ABP280_repeat-like"/>
</dbReference>
<dbReference type="STRING" id="1054147.F4QDZ1"/>
<sequence length="491" mass="55394">MGNSLSQYARDRMYLCKKDGATDLNLSSCEIKKLPRAILKFKKTLTKLNVGKNFLTEFNSQIEKFLLLQTLIADSNELTETIPTLSKLEHLIHLDISNNLLTNVPNHLKHLQHLNISINSINSFPRELDLPALQELFYAHNKVSIFPTEILELRNLRTLDLAGNRLNYLPDEISSLAATLQALDLSENQFTSFPPPITTLTALRSLRLAGNQLGQLTSVFTNLSNLEVIDFSECQLTSFDFDLSKLVALTDLSLARNRISELSSQTAISLGQLKLMRFLDLSKGTFNSIPKQVGWLSNLRRLNVSENQITKLPGELSLLNPSIDMILIPNPLEYPSCEWIKDGIPLFLQHIKPYMRAYGPNSNVYNLEKTMYAMAPNQFNIRAMDFEGKPRISGMDKFEVRMLLDGASSPSLDAPTRASHHSSTFFRTIDCIVKDNKSTEPGTYTVFFNSPQTGSYVLYITTDDLPIKDSPFFVELVSKPQAQLPNEQQQE</sequence>
<dbReference type="InterPro" id="IPR055414">
    <property type="entry name" value="LRR_R13L4/SHOC2-like"/>
</dbReference>
<dbReference type="SUPFAM" id="SSF81296">
    <property type="entry name" value="E set domains"/>
    <property type="match status" value="1"/>
</dbReference>
<dbReference type="InterPro" id="IPR032675">
    <property type="entry name" value="LRR_dom_sf"/>
</dbReference>
<dbReference type="SMART" id="SM00364">
    <property type="entry name" value="LRR_BAC"/>
    <property type="match status" value="7"/>
</dbReference>
<feature type="repeat" description="Filamin" evidence="3">
    <location>
        <begin position="355"/>
        <end position="476"/>
    </location>
</feature>
<evidence type="ECO:0000313" key="6">
    <source>
        <dbReference type="Proteomes" id="UP000007797"/>
    </source>
</evidence>
<dbReference type="AlphaFoldDB" id="F4QDZ1"/>
<dbReference type="Pfam" id="PF00630">
    <property type="entry name" value="Filamin"/>
    <property type="match status" value="1"/>
</dbReference>
<evidence type="ECO:0000256" key="3">
    <source>
        <dbReference type="PROSITE-ProRule" id="PRU00087"/>
    </source>
</evidence>
<reference evidence="6" key="1">
    <citation type="journal article" date="2011" name="Genome Res.">
        <title>Phylogeny-wide analysis of social amoeba genomes highlights ancient origins for complex intercellular communication.</title>
        <authorList>
            <person name="Heidel A.J."/>
            <person name="Lawal H.M."/>
            <person name="Felder M."/>
            <person name="Schilde C."/>
            <person name="Helps N.R."/>
            <person name="Tunggal B."/>
            <person name="Rivero F."/>
            <person name="John U."/>
            <person name="Schleicher M."/>
            <person name="Eichinger L."/>
            <person name="Platzer M."/>
            <person name="Noegel A.A."/>
            <person name="Schaap P."/>
            <person name="Gloeckner G."/>
        </authorList>
    </citation>
    <scope>NUCLEOTIDE SEQUENCE [LARGE SCALE GENOMIC DNA]</scope>
    <source>
        <strain evidence="6">SH3</strain>
    </source>
</reference>
<dbReference type="InterPro" id="IPR050715">
    <property type="entry name" value="LRR-SigEffector_domain"/>
</dbReference>
<dbReference type="InterPro" id="IPR014756">
    <property type="entry name" value="Ig_E-set"/>
</dbReference>
<dbReference type="InterPro" id="IPR001611">
    <property type="entry name" value="Leu-rich_rpt"/>
</dbReference>
<keyword evidence="2" id="KW-0677">Repeat</keyword>
<evidence type="ECO:0000256" key="1">
    <source>
        <dbReference type="ARBA" id="ARBA00022614"/>
    </source>
</evidence>
<evidence type="ECO:0000259" key="4">
    <source>
        <dbReference type="Pfam" id="PF23598"/>
    </source>
</evidence>
<accession>F4QDZ1</accession>
<evidence type="ECO:0000256" key="2">
    <source>
        <dbReference type="ARBA" id="ARBA00022737"/>
    </source>
</evidence>
<dbReference type="EMBL" id="GL883029">
    <property type="protein sequence ID" value="EGG13938.1"/>
    <property type="molecule type" value="Genomic_DNA"/>
</dbReference>
<dbReference type="PRINTS" id="PR00019">
    <property type="entry name" value="LEURICHRPT"/>
</dbReference>
<dbReference type="Pfam" id="PF23598">
    <property type="entry name" value="LRR_14"/>
    <property type="match status" value="1"/>
</dbReference>
<gene>
    <name evidence="5" type="ORF">DFA_11699</name>
</gene>
<name>F4QDZ1_CACFS</name>
<dbReference type="RefSeq" id="XP_004350646.1">
    <property type="nucleotide sequence ID" value="XM_004350595.1"/>
</dbReference>
<feature type="domain" description="Disease resistance R13L4/SHOC-2-like LRR" evidence="4">
    <location>
        <begin position="148"/>
        <end position="259"/>
    </location>
</feature>
<dbReference type="SMART" id="SM00369">
    <property type="entry name" value="LRR_TYP"/>
    <property type="match status" value="7"/>
</dbReference>
<dbReference type="InterPro" id="IPR013783">
    <property type="entry name" value="Ig-like_fold"/>
</dbReference>
<dbReference type="SUPFAM" id="SSF52058">
    <property type="entry name" value="L domain-like"/>
    <property type="match status" value="1"/>
</dbReference>
<dbReference type="OMA" id="MAPNQFN"/>
<dbReference type="Gene3D" id="3.80.10.10">
    <property type="entry name" value="Ribonuclease Inhibitor"/>
    <property type="match status" value="2"/>
</dbReference>
<keyword evidence="1" id="KW-0433">Leucine-rich repeat</keyword>
<keyword evidence="6" id="KW-1185">Reference proteome</keyword>
<dbReference type="Pfam" id="PF00560">
    <property type="entry name" value="LRR_1"/>
    <property type="match status" value="1"/>
</dbReference>
<dbReference type="Proteomes" id="UP000007797">
    <property type="component" value="Unassembled WGS sequence"/>
</dbReference>
<dbReference type="PROSITE" id="PS51450">
    <property type="entry name" value="LRR"/>
    <property type="match status" value="3"/>
</dbReference>
<evidence type="ECO:0000313" key="5">
    <source>
        <dbReference type="EMBL" id="EGG13938.1"/>
    </source>
</evidence>
<dbReference type="PANTHER" id="PTHR45752:SF187">
    <property type="entry name" value="LEUCINE-RICH REPEAT AND IQ DOMAIN-CONTAINING PROTEIN 4"/>
    <property type="match status" value="1"/>
</dbReference>
<proteinExistence type="predicted"/>
<organism evidence="5 6">
    <name type="scientific">Cavenderia fasciculata</name>
    <name type="common">Slime mold</name>
    <name type="synonym">Dictyostelium fasciculatum</name>
    <dbReference type="NCBI Taxonomy" id="261658"/>
    <lineage>
        <taxon>Eukaryota</taxon>
        <taxon>Amoebozoa</taxon>
        <taxon>Evosea</taxon>
        <taxon>Eumycetozoa</taxon>
        <taxon>Dictyostelia</taxon>
        <taxon>Acytosteliales</taxon>
        <taxon>Cavenderiaceae</taxon>
        <taxon>Cavenderia</taxon>
    </lineage>
</organism>
<dbReference type="InterPro" id="IPR003591">
    <property type="entry name" value="Leu-rich_rpt_typical-subtyp"/>
</dbReference>
<dbReference type="PANTHER" id="PTHR45752">
    <property type="entry name" value="LEUCINE-RICH REPEAT-CONTAINING"/>
    <property type="match status" value="1"/>
</dbReference>
<dbReference type="PROSITE" id="PS50194">
    <property type="entry name" value="FILAMIN_REPEAT"/>
    <property type="match status" value="1"/>
</dbReference>
<dbReference type="GeneID" id="14865366"/>
<dbReference type="OrthoDB" id="2187496at2759"/>
<protein>
    <submittedName>
        <fullName evidence="5">Filamin/ABP280 repeat-containing protein</fullName>
    </submittedName>
</protein>
<dbReference type="Gene3D" id="2.60.40.10">
    <property type="entry name" value="Immunoglobulins"/>
    <property type="match status" value="1"/>
</dbReference>